<evidence type="ECO:0000256" key="2">
    <source>
        <dbReference type="ARBA" id="ARBA00022692"/>
    </source>
</evidence>
<evidence type="ECO:0000313" key="8">
    <source>
        <dbReference type="Proteomes" id="UP000323257"/>
    </source>
</evidence>
<evidence type="ECO:0000313" key="7">
    <source>
        <dbReference type="EMBL" id="TYP79192.1"/>
    </source>
</evidence>
<feature type="transmembrane region" description="Helical" evidence="5">
    <location>
        <begin position="120"/>
        <end position="139"/>
    </location>
</feature>
<feature type="domain" description="Amino acid permease/ SLC12A" evidence="6">
    <location>
        <begin position="14"/>
        <end position="400"/>
    </location>
</feature>
<feature type="transmembrane region" description="Helical" evidence="5">
    <location>
        <begin position="226"/>
        <end position="248"/>
    </location>
</feature>
<dbReference type="PANTHER" id="PTHR42770">
    <property type="entry name" value="AMINO ACID TRANSPORTER-RELATED"/>
    <property type="match status" value="1"/>
</dbReference>
<dbReference type="GO" id="GO:0055085">
    <property type="term" value="P:transmembrane transport"/>
    <property type="evidence" value="ECO:0007669"/>
    <property type="project" value="InterPro"/>
</dbReference>
<dbReference type="EMBL" id="VNHS01000001">
    <property type="protein sequence ID" value="TYP79192.1"/>
    <property type="molecule type" value="Genomic_DNA"/>
</dbReference>
<keyword evidence="4 5" id="KW-0472">Membrane</keyword>
<keyword evidence="8" id="KW-1185">Reference proteome</keyword>
<dbReference type="PANTHER" id="PTHR42770:SF8">
    <property type="entry name" value="PUTRESCINE IMPORTER PUUP"/>
    <property type="match status" value="1"/>
</dbReference>
<feature type="transmembrane region" description="Helical" evidence="5">
    <location>
        <begin position="48"/>
        <end position="69"/>
    </location>
</feature>
<dbReference type="GO" id="GO:0016020">
    <property type="term" value="C:membrane"/>
    <property type="evidence" value="ECO:0007669"/>
    <property type="project" value="UniProtKB-SubCell"/>
</dbReference>
<evidence type="ECO:0000259" key="6">
    <source>
        <dbReference type="Pfam" id="PF00324"/>
    </source>
</evidence>
<feature type="transmembrane region" description="Helical" evidence="5">
    <location>
        <begin position="12"/>
        <end position="36"/>
    </location>
</feature>
<dbReference type="Pfam" id="PF00324">
    <property type="entry name" value="AA_permease"/>
    <property type="match status" value="1"/>
</dbReference>
<feature type="transmembrane region" description="Helical" evidence="5">
    <location>
        <begin position="90"/>
        <end position="114"/>
    </location>
</feature>
<accession>A0A5S5CHJ3</accession>
<feature type="transmembrane region" description="Helical" evidence="5">
    <location>
        <begin position="348"/>
        <end position="369"/>
    </location>
</feature>
<dbReference type="Gene3D" id="1.20.1740.10">
    <property type="entry name" value="Amino acid/polyamine transporter I"/>
    <property type="match status" value="1"/>
</dbReference>
<dbReference type="InterPro" id="IPR050367">
    <property type="entry name" value="APC_superfamily"/>
</dbReference>
<reference evidence="7 8" key="1">
    <citation type="submission" date="2019-07" db="EMBL/GenBank/DDBJ databases">
        <title>Genomic Encyclopedia of Type Strains, Phase III (KMG-III): the genomes of soil and plant-associated and newly described type strains.</title>
        <authorList>
            <person name="Whitman W."/>
        </authorList>
    </citation>
    <scope>NUCLEOTIDE SEQUENCE [LARGE SCALE GENOMIC DNA]</scope>
    <source>
        <strain evidence="7 8">BL24</strain>
    </source>
</reference>
<protein>
    <submittedName>
        <fullName evidence="7">Putrescine importer</fullName>
    </submittedName>
</protein>
<feature type="transmembrane region" description="Helical" evidence="5">
    <location>
        <begin position="188"/>
        <end position="205"/>
    </location>
</feature>
<dbReference type="OrthoDB" id="9762947at2"/>
<keyword evidence="3 5" id="KW-1133">Transmembrane helix</keyword>
<keyword evidence="2 5" id="KW-0812">Transmembrane</keyword>
<feature type="transmembrane region" description="Helical" evidence="5">
    <location>
        <begin position="151"/>
        <end position="168"/>
    </location>
</feature>
<sequence>MKQEVTLRQSLTLVQVVALGLAWMTPMIYFSVFGIAYDASQGMITEAYLLSVVAIFFTAYSYSIMARIFPGSGSSYTYVKQSLHPIPGFTVGWAILLDYLFSPIIACLTFGIYLNAQFPAVPAYVWIVLLNIVLAVVNIAGIKFSASLSKLFVLFQILFIAFFCTYLIRGFDGFEGVMQPFSNLDVGLPTILAGASIICFSFLGFDTVSTLAEETIDAKKTIPRAIMLIILIASVLYVATSYLIQITYPSLTFANLDSAGFELMKLAGGATLGAIFTTVLIFAIFTQGLTSVTSVSRLLYVLGRDSILPKRFFGALHPKYRTPVNNIVLVTIVSLLALVISLDMAVKFVSFGALTSFAFVNVSVIAECYIKRKLRSPKQTVQYLIFPLAGASFIIWLITLLDANALMLGCVWLVAGLAYYLCRTKLSGAFRAGSQLFEGTSAIQKHEQQKSV</sequence>
<dbReference type="PIRSF" id="PIRSF006060">
    <property type="entry name" value="AA_transporter"/>
    <property type="match status" value="1"/>
</dbReference>
<feature type="transmembrane region" description="Helical" evidence="5">
    <location>
        <begin position="323"/>
        <end position="342"/>
    </location>
</feature>
<dbReference type="InterPro" id="IPR004841">
    <property type="entry name" value="AA-permease/SLC12A_dom"/>
</dbReference>
<name>A0A5S5CHJ3_9BACL</name>
<evidence type="ECO:0000256" key="5">
    <source>
        <dbReference type="SAM" id="Phobius"/>
    </source>
</evidence>
<organism evidence="7 8">
    <name type="scientific">Paenibacillus methanolicus</name>
    <dbReference type="NCBI Taxonomy" id="582686"/>
    <lineage>
        <taxon>Bacteria</taxon>
        <taxon>Bacillati</taxon>
        <taxon>Bacillota</taxon>
        <taxon>Bacilli</taxon>
        <taxon>Bacillales</taxon>
        <taxon>Paenibacillaceae</taxon>
        <taxon>Paenibacillus</taxon>
    </lineage>
</organism>
<comment type="subcellular location">
    <subcellularLocation>
        <location evidence="1">Membrane</location>
        <topology evidence="1">Multi-pass membrane protein</topology>
    </subcellularLocation>
</comment>
<evidence type="ECO:0000256" key="1">
    <source>
        <dbReference type="ARBA" id="ARBA00004141"/>
    </source>
</evidence>
<feature type="transmembrane region" description="Helical" evidence="5">
    <location>
        <begin position="405"/>
        <end position="422"/>
    </location>
</feature>
<proteinExistence type="predicted"/>
<dbReference type="RefSeq" id="WP_148927285.1">
    <property type="nucleotide sequence ID" value="NZ_VNHS01000001.1"/>
</dbReference>
<dbReference type="AlphaFoldDB" id="A0A5S5CHJ3"/>
<comment type="caution">
    <text evidence="7">The sequence shown here is derived from an EMBL/GenBank/DDBJ whole genome shotgun (WGS) entry which is preliminary data.</text>
</comment>
<evidence type="ECO:0000256" key="4">
    <source>
        <dbReference type="ARBA" id="ARBA00023136"/>
    </source>
</evidence>
<feature type="transmembrane region" description="Helical" evidence="5">
    <location>
        <begin position="274"/>
        <end position="302"/>
    </location>
</feature>
<feature type="transmembrane region" description="Helical" evidence="5">
    <location>
        <begin position="381"/>
        <end position="399"/>
    </location>
</feature>
<dbReference type="Proteomes" id="UP000323257">
    <property type="component" value="Unassembled WGS sequence"/>
</dbReference>
<gene>
    <name evidence="7" type="ORF">BCM02_101309</name>
</gene>
<evidence type="ECO:0000256" key="3">
    <source>
        <dbReference type="ARBA" id="ARBA00022989"/>
    </source>
</evidence>